<name>A0ABD6QTJ9_MYCFO</name>
<evidence type="ECO:0000313" key="2">
    <source>
        <dbReference type="Proteomes" id="UP000187001"/>
    </source>
</evidence>
<dbReference type="RefSeq" id="WP_076202776.1">
    <property type="nucleotide sequence ID" value="NZ_MBER01000010.1"/>
</dbReference>
<reference evidence="1 2" key="1">
    <citation type="submission" date="2016-07" db="EMBL/GenBank/DDBJ databases">
        <authorList>
            <person name="Sutton G."/>
            <person name="Brinkac L."/>
            <person name="Sanka R."/>
            <person name="Adams M."/>
            <person name="Lau E."/>
            <person name="Kumar A."/>
            <person name="Macaden R."/>
        </authorList>
    </citation>
    <scope>NUCLEOTIDE SEQUENCE [LARGE SCALE GENOMIC DNA]</scope>
    <source>
        <strain evidence="1 2">GA-0871</strain>
    </source>
</reference>
<sequence>MTVSIAQVQASQPEALTRAAGQMGVAAETYQVQIEKQRANLAKLASGWQGSASDAAIADGLKTFAQMQRVHEAMAKVQGPLQAGGAQ</sequence>
<accession>A0ABD6QTJ9</accession>
<dbReference type="Gene3D" id="1.10.287.1060">
    <property type="entry name" value="ESAT-6-like"/>
    <property type="match status" value="1"/>
</dbReference>
<dbReference type="InterPro" id="IPR036689">
    <property type="entry name" value="ESAT-6-like_sf"/>
</dbReference>
<dbReference type="AlphaFoldDB" id="A0ABD6QTJ9"/>
<dbReference type="Proteomes" id="UP000187001">
    <property type="component" value="Unassembled WGS sequence"/>
</dbReference>
<dbReference type="Pfam" id="PF06013">
    <property type="entry name" value="WXG100"/>
    <property type="match status" value="1"/>
</dbReference>
<organism evidence="1 2">
    <name type="scientific">Mycolicibacterium fortuitum</name>
    <name type="common">Mycobacterium fortuitum</name>
    <dbReference type="NCBI Taxonomy" id="1766"/>
    <lineage>
        <taxon>Bacteria</taxon>
        <taxon>Bacillati</taxon>
        <taxon>Actinomycetota</taxon>
        <taxon>Actinomycetes</taxon>
        <taxon>Mycobacteriales</taxon>
        <taxon>Mycobacteriaceae</taxon>
        <taxon>Mycolicibacterium</taxon>
    </lineage>
</organism>
<evidence type="ECO:0000313" key="1">
    <source>
        <dbReference type="EMBL" id="OMC51970.1"/>
    </source>
</evidence>
<protein>
    <recommendedName>
        <fullName evidence="3">WXG100 family type VII secretion target</fullName>
    </recommendedName>
</protein>
<dbReference type="EMBL" id="MBER01000010">
    <property type="protein sequence ID" value="OMC51970.1"/>
    <property type="molecule type" value="Genomic_DNA"/>
</dbReference>
<comment type="caution">
    <text evidence="1">The sequence shown here is derived from an EMBL/GenBank/DDBJ whole genome shotgun (WGS) entry which is preliminary data.</text>
</comment>
<gene>
    <name evidence="1" type="ORF">A5742_17725</name>
</gene>
<proteinExistence type="predicted"/>
<dbReference type="InterPro" id="IPR010310">
    <property type="entry name" value="T7SS_ESAT-6-like"/>
</dbReference>
<evidence type="ECO:0008006" key="3">
    <source>
        <dbReference type="Google" id="ProtNLM"/>
    </source>
</evidence>
<dbReference type="SUPFAM" id="SSF140453">
    <property type="entry name" value="EsxAB dimer-like"/>
    <property type="match status" value="1"/>
</dbReference>